<proteinExistence type="predicted"/>
<feature type="domain" description="Reverse transcriptase" evidence="2">
    <location>
        <begin position="201"/>
        <end position="305"/>
    </location>
</feature>
<feature type="compositionally biased region" description="Polar residues" evidence="1">
    <location>
        <begin position="113"/>
        <end position="130"/>
    </location>
</feature>
<keyword evidence="4" id="KW-1185">Reference proteome</keyword>
<dbReference type="InterPro" id="IPR000477">
    <property type="entry name" value="RT_dom"/>
</dbReference>
<feature type="region of interest" description="Disordered" evidence="1">
    <location>
        <begin position="157"/>
        <end position="176"/>
    </location>
</feature>
<protein>
    <recommendedName>
        <fullName evidence="2">Reverse transcriptase domain-containing protein</fullName>
    </recommendedName>
</protein>
<evidence type="ECO:0000313" key="4">
    <source>
        <dbReference type="Proteomes" id="UP000257109"/>
    </source>
</evidence>
<dbReference type="PANTHER" id="PTHR24559:SF444">
    <property type="entry name" value="REVERSE TRANSCRIPTASE DOMAIN-CONTAINING PROTEIN"/>
    <property type="match status" value="1"/>
</dbReference>
<dbReference type="Gene3D" id="3.10.10.10">
    <property type="entry name" value="HIV Type 1 Reverse Transcriptase, subunit A, domain 1"/>
    <property type="match status" value="1"/>
</dbReference>
<evidence type="ECO:0000256" key="1">
    <source>
        <dbReference type="SAM" id="MobiDB-lite"/>
    </source>
</evidence>
<dbReference type="Gene3D" id="3.30.70.270">
    <property type="match status" value="1"/>
</dbReference>
<dbReference type="AlphaFoldDB" id="A0A371HUU0"/>
<comment type="caution">
    <text evidence="3">The sequence shown here is derived from an EMBL/GenBank/DDBJ whole genome shotgun (WGS) entry which is preliminary data.</text>
</comment>
<reference evidence="3" key="1">
    <citation type="submission" date="2018-05" db="EMBL/GenBank/DDBJ databases">
        <title>Draft genome of Mucuna pruriens seed.</title>
        <authorList>
            <person name="Nnadi N.E."/>
            <person name="Vos R."/>
            <person name="Hasami M.H."/>
            <person name="Devisetty U.K."/>
            <person name="Aguiy J.C."/>
        </authorList>
    </citation>
    <scope>NUCLEOTIDE SEQUENCE [LARGE SCALE GENOMIC DNA]</scope>
    <source>
        <strain evidence="3">JCA_2017</strain>
    </source>
</reference>
<feature type="non-terminal residue" evidence="3">
    <location>
        <position position="1"/>
    </location>
</feature>
<dbReference type="InterPro" id="IPR043128">
    <property type="entry name" value="Rev_trsase/Diguanyl_cyclase"/>
</dbReference>
<organism evidence="3 4">
    <name type="scientific">Mucuna pruriens</name>
    <name type="common">Velvet bean</name>
    <name type="synonym">Dolichos pruriens</name>
    <dbReference type="NCBI Taxonomy" id="157652"/>
    <lineage>
        <taxon>Eukaryota</taxon>
        <taxon>Viridiplantae</taxon>
        <taxon>Streptophyta</taxon>
        <taxon>Embryophyta</taxon>
        <taxon>Tracheophyta</taxon>
        <taxon>Spermatophyta</taxon>
        <taxon>Magnoliopsida</taxon>
        <taxon>eudicotyledons</taxon>
        <taxon>Gunneridae</taxon>
        <taxon>Pentapetalae</taxon>
        <taxon>rosids</taxon>
        <taxon>fabids</taxon>
        <taxon>Fabales</taxon>
        <taxon>Fabaceae</taxon>
        <taxon>Papilionoideae</taxon>
        <taxon>50 kb inversion clade</taxon>
        <taxon>NPAAA clade</taxon>
        <taxon>indigoferoid/millettioid clade</taxon>
        <taxon>Phaseoleae</taxon>
        <taxon>Mucuna</taxon>
    </lineage>
</organism>
<dbReference type="SUPFAM" id="SSF56672">
    <property type="entry name" value="DNA/RNA polymerases"/>
    <property type="match status" value="1"/>
</dbReference>
<name>A0A371HUU0_MUCPR</name>
<evidence type="ECO:0000259" key="2">
    <source>
        <dbReference type="Pfam" id="PF00078"/>
    </source>
</evidence>
<dbReference type="OrthoDB" id="1723412at2759"/>
<dbReference type="Proteomes" id="UP000257109">
    <property type="component" value="Unassembled WGS sequence"/>
</dbReference>
<dbReference type="Pfam" id="PF00078">
    <property type="entry name" value="RVT_1"/>
    <property type="match status" value="1"/>
</dbReference>
<accession>A0A371HUU0</accession>
<dbReference type="EMBL" id="QJKJ01001670">
    <property type="protein sequence ID" value="RDY06527.1"/>
    <property type="molecule type" value="Genomic_DNA"/>
</dbReference>
<dbReference type="InterPro" id="IPR043502">
    <property type="entry name" value="DNA/RNA_pol_sf"/>
</dbReference>
<evidence type="ECO:0000313" key="3">
    <source>
        <dbReference type="EMBL" id="RDY06527.1"/>
    </source>
</evidence>
<dbReference type="PANTHER" id="PTHR24559">
    <property type="entry name" value="TRANSPOSON TY3-I GAG-POL POLYPROTEIN"/>
    <property type="match status" value="1"/>
</dbReference>
<gene>
    <name evidence="3" type="ORF">CR513_09460</name>
</gene>
<dbReference type="CDD" id="cd01647">
    <property type="entry name" value="RT_LTR"/>
    <property type="match status" value="1"/>
</dbReference>
<feature type="region of interest" description="Disordered" evidence="1">
    <location>
        <begin position="103"/>
        <end position="130"/>
    </location>
</feature>
<dbReference type="InterPro" id="IPR053134">
    <property type="entry name" value="RNA-dir_DNA_polymerase"/>
</dbReference>
<sequence length="307" mass="34591">MGRPFLMTARTKIDVHVEMLSMEFGDTLVQFNIFEAIKHPIEDHLLFGIDLIEELVEECLQLDTNGEDISIFAGNTKVFGCLGSITNEANREELWENLVPAGSDSSIRKNAESDSNPTRADSTSANRSQPQQLKAEIMLAHLVLNPNQVGQLILKPPNDISSSPPPPIELKPLSRGSPAHKWVGPVQVVPKKSGMTILKNQHNELVPMRIQNNWRVCIDYRKLNQATRKDHFPLPLIDQVLEKLARKSHYYFLDGFSGYMQIHIAPEDQHKTTFTCPFGTFAYTCMLFGLCNAPSTFQHCMTSIFLD</sequence>